<accession>A0ABS4SEL8</accession>
<reference evidence="1 2" key="1">
    <citation type="submission" date="2021-03" db="EMBL/GenBank/DDBJ databases">
        <title>Genomic Encyclopedia of Type Strains, Phase III (KMG-III): the genomes of soil and plant-associated and newly described type strains.</title>
        <authorList>
            <person name="Whitman W."/>
        </authorList>
    </citation>
    <scope>NUCLEOTIDE SEQUENCE [LARGE SCALE GENOMIC DNA]</scope>
    <source>
        <strain evidence="1 2">IMMIB AFH-6</strain>
    </source>
</reference>
<dbReference type="RefSeq" id="WP_209764255.1">
    <property type="nucleotide sequence ID" value="NZ_JAGINP010000002.1"/>
</dbReference>
<evidence type="ECO:0000313" key="1">
    <source>
        <dbReference type="EMBL" id="MBP2291031.1"/>
    </source>
</evidence>
<keyword evidence="2" id="KW-1185">Reference proteome</keyword>
<evidence type="ECO:0000313" key="2">
    <source>
        <dbReference type="Proteomes" id="UP000781958"/>
    </source>
</evidence>
<dbReference type="EMBL" id="JAGINP010000002">
    <property type="protein sequence ID" value="MBP2291031.1"/>
    <property type="molecule type" value="Genomic_DNA"/>
</dbReference>
<name>A0ABS4SEL8_9PROT</name>
<dbReference type="Proteomes" id="UP000781958">
    <property type="component" value="Unassembled WGS sequence"/>
</dbReference>
<organism evidence="1 2">
    <name type="scientific">Azospirillum rugosum</name>
    <dbReference type="NCBI Taxonomy" id="416170"/>
    <lineage>
        <taxon>Bacteria</taxon>
        <taxon>Pseudomonadati</taxon>
        <taxon>Pseudomonadota</taxon>
        <taxon>Alphaproteobacteria</taxon>
        <taxon>Rhodospirillales</taxon>
        <taxon>Azospirillaceae</taxon>
        <taxon>Azospirillum</taxon>
    </lineage>
</organism>
<proteinExistence type="predicted"/>
<protein>
    <submittedName>
        <fullName evidence="1">Uncharacterized protein</fullName>
    </submittedName>
</protein>
<sequence length="81" mass="9180">MNLSDRSTRVAACRLFLRKLEALGLPRWYAVACTRESLAYAKHTAVGRTLGVKLFQLRRAEYCAVRFRARWGLAMGQHAAP</sequence>
<gene>
    <name evidence="1" type="ORF">J2851_000773</name>
</gene>
<comment type="caution">
    <text evidence="1">The sequence shown here is derived from an EMBL/GenBank/DDBJ whole genome shotgun (WGS) entry which is preliminary data.</text>
</comment>